<reference evidence="2" key="1">
    <citation type="journal article" date="2020" name="Stud. Mycol.">
        <title>101 Dothideomycetes genomes: a test case for predicting lifestyles and emergence of pathogens.</title>
        <authorList>
            <person name="Haridas S."/>
            <person name="Albert R."/>
            <person name="Binder M."/>
            <person name="Bloem J."/>
            <person name="Labutti K."/>
            <person name="Salamov A."/>
            <person name="Andreopoulos B."/>
            <person name="Baker S."/>
            <person name="Barry K."/>
            <person name="Bills G."/>
            <person name="Bluhm B."/>
            <person name="Cannon C."/>
            <person name="Castanera R."/>
            <person name="Culley D."/>
            <person name="Daum C."/>
            <person name="Ezra D."/>
            <person name="Gonzalez J."/>
            <person name="Henrissat B."/>
            <person name="Kuo A."/>
            <person name="Liang C."/>
            <person name="Lipzen A."/>
            <person name="Lutzoni F."/>
            <person name="Magnuson J."/>
            <person name="Mondo S."/>
            <person name="Nolan M."/>
            <person name="Ohm R."/>
            <person name="Pangilinan J."/>
            <person name="Park H.-J."/>
            <person name="Ramirez L."/>
            <person name="Alfaro M."/>
            <person name="Sun H."/>
            <person name="Tritt A."/>
            <person name="Yoshinaga Y."/>
            <person name="Zwiers L.-H."/>
            <person name="Turgeon B."/>
            <person name="Goodwin S."/>
            <person name="Spatafora J."/>
            <person name="Crous P."/>
            <person name="Grigoriev I."/>
        </authorList>
    </citation>
    <scope>NUCLEOTIDE SEQUENCE</scope>
    <source>
        <strain evidence="2">CBS 116005</strain>
    </source>
</reference>
<keyword evidence="1" id="KW-1133">Transmembrane helix</keyword>
<feature type="transmembrane region" description="Helical" evidence="1">
    <location>
        <begin position="58"/>
        <end position="76"/>
    </location>
</feature>
<dbReference type="Proteomes" id="UP000799436">
    <property type="component" value="Unassembled WGS sequence"/>
</dbReference>
<dbReference type="EMBL" id="ML995942">
    <property type="protein sequence ID" value="KAF2764074.1"/>
    <property type="molecule type" value="Genomic_DNA"/>
</dbReference>
<dbReference type="AlphaFoldDB" id="A0A6G1KVK4"/>
<evidence type="ECO:0000256" key="1">
    <source>
        <dbReference type="SAM" id="Phobius"/>
    </source>
</evidence>
<organism evidence="2 3">
    <name type="scientific">Teratosphaeria nubilosa</name>
    <dbReference type="NCBI Taxonomy" id="161662"/>
    <lineage>
        <taxon>Eukaryota</taxon>
        <taxon>Fungi</taxon>
        <taxon>Dikarya</taxon>
        <taxon>Ascomycota</taxon>
        <taxon>Pezizomycotina</taxon>
        <taxon>Dothideomycetes</taxon>
        <taxon>Dothideomycetidae</taxon>
        <taxon>Mycosphaerellales</taxon>
        <taxon>Teratosphaeriaceae</taxon>
        <taxon>Teratosphaeria</taxon>
    </lineage>
</organism>
<name>A0A6G1KVK4_9PEZI</name>
<protein>
    <submittedName>
        <fullName evidence="2">Uncharacterized protein</fullName>
    </submittedName>
</protein>
<keyword evidence="1" id="KW-0812">Transmembrane</keyword>
<keyword evidence="1" id="KW-0472">Membrane</keyword>
<sequence>MRYVSIVAEISLSFEKSMDVIGAICDAQLLRSEGTALGALTSQPEIFSRQRTNKQRKTLIITILVCDLILISIYFLHRPGGEPRRGLTWECFRRHEVPNRKERQDPGRRWLGRATSRSGRAEVRAALIIACNGQVVLRDQMRDCASPVPGEFQNIDITT</sequence>
<accession>A0A6G1KVK4</accession>
<proteinExistence type="predicted"/>
<keyword evidence="3" id="KW-1185">Reference proteome</keyword>
<evidence type="ECO:0000313" key="2">
    <source>
        <dbReference type="EMBL" id="KAF2764074.1"/>
    </source>
</evidence>
<gene>
    <name evidence="2" type="ORF">EJ03DRAFT_42212</name>
</gene>
<evidence type="ECO:0000313" key="3">
    <source>
        <dbReference type="Proteomes" id="UP000799436"/>
    </source>
</evidence>